<name>E7GED6_9FIRM</name>
<evidence type="ECO:0008006" key="3">
    <source>
        <dbReference type="Google" id="ProtNLM"/>
    </source>
</evidence>
<comment type="caution">
    <text evidence="1">The sequence shown here is derived from an EMBL/GenBank/DDBJ whole genome shotgun (WGS) entry which is preliminary data.</text>
</comment>
<protein>
    <recommendedName>
        <fullName evidence="3">Stage V sporulation protein S</fullName>
    </recommendedName>
</protein>
<evidence type="ECO:0000313" key="1">
    <source>
        <dbReference type="EMBL" id="EFW03617.1"/>
    </source>
</evidence>
<keyword evidence="2" id="KW-1185">Reference proteome</keyword>
<organism evidence="1 2">
    <name type="scientific">Coprobacillus cateniformis</name>
    <dbReference type="NCBI Taxonomy" id="100884"/>
    <lineage>
        <taxon>Bacteria</taxon>
        <taxon>Bacillati</taxon>
        <taxon>Bacillota</taxon>
        <taxon>Erysipelotrichia</taxon>
        <taxon>Erysipelotrichales</taxon>
        <taxon>Coprobacillaceae</taxon>
        <taxon>Coprobacillus</taxon>
    </lineage>
</organism>
<accession>E7GED6</accession>
<dbReference type="HOGENOM" id="CLU_2232020_0_0_9"/>
<proteinExistence type="predicted"/>
<dbReference type="EMBL" id="ADKX01000046">
    <property type="protein sequence ID" value="EFW03617.1"/>
    <property type="molecule type" value="Genomic_DNA"/>
</dbReference>
<evidence type="ECO:0000313" key="2">
    <source>
        <dbReference type="Proteomes" id="UP000003157"/>
    </source>
</evidence>
<dbReference type="STRING" id="100884.GCA_000269565_03659"/>
<dbReference type="GO" id="GO:0003676">
    <property type="term" value="F:nucleic acid binding"/>
    <property type="evidence" value="ECO:0007669"/>
    <property type="project" value="InterPro"/>
</dbReference>
<dbReference type="RefSeq" id="WP_008790390.1">
    <property type="nucleotide sequence ID" value="NZ_AKCB01000004.1"/>
</dbReference>
<gene>
    <name evidence="1" type="ORF">HMPREF9488_03308</name>
</gene>
<dbReference type="AlphaFoldDB" id="E7GED6"/>
<dbReference type="GeneID" id="78231411"/>
<dbReference type="Proteomes" id="UP000003157">
    <property type="component" value="Unassembled WGS sequence"/>
</dbReference>
<sequence length="105" mass="11528">MKNGNKVMKITKGVIRTEEGIQDIPAYVTKCSSSLMHFLEEGSTVTIKAMGNRAIANTMKTIARAGKLLETENKILEISTPVFILEKIADTDSELAVFNINVSVR</sequence>
<dbReference type="InterPro" id="IPR036882">
    <property type="entry name" value="Alba-like_dom_sf"/>
</dbReference>
<reference evidence="1 2" key="1">
    <citation type="submission" date="2010-12" db="EMBL/GenBank/DDBJ databases">
        <title>The Genome Sequence of Coprobacillus sp. strain 29_1.</title>
        <authorList>
            <consortium name="The Broad Institute Genome Sequencing Platform"/>
            <person name="Earl A."/>
            <person name="Ward D."/>
            <person name="Feldgarden M."/>
            <person name="Gevers D."/>
            <person name="Daigneault M."/>
            <person name="Sibley C.D."/>
            <person name="White A."/>
            <person name="Strauss J."/>
            <person name="Allen-Vercoe E."/>
            <person name="Young S.K."/>
            <person name="Zeng Q."/>
            <person name="Gargeya S."/>
            <person name="Fitzgerald M."/>
            <person name="Haas B."/>
            <person name="Abouelleil A."/>
            <person name="Alvarado L."/>
            <person name="Arachchi H.M."/>
            <person name="Berlin A."/>
            <person name="Brown A."/>
            <person name="Chapman S.B."/>
            <person name="Chen Z."/>
            <person name="Dunbar C."/>
            <person name="Freedman E."/>
            <person name="Gearin G."/>
            <person name="Gellesch M."/>
            <person name="Goldberg J."/>
            <person name="Griggs A."/>
            <person name="Gujja S."/>
            <person name="Heilman E."/>
            <person name="Heiman D."/>
            <person name="Howarth C."/>
            <person name="Larson L."/>
            <person name="Lui A."/>
            <person name="MacDonald P.J.P."/>
            <person name="Mehta T."/>
            <person name="Montmayeur A."/>
            <person name="Murphy C."/>
            <person name="Neiman D."/>
            <person name="Pearson M."/>
            <person name="Priest M."/>
            <person name="Roberts A."/>
            <person name="Saif S."/>
            <person name="Shea T."/>
            <person name="Shenoy N."/>
            <person name="Sisk P."/>
            <person name="Stolte C."/>
            <person name="Sykes S."/>
            <person name="White J."/>
            <person name="Yandava C."/>
            <person name="Nusbaum C."/>
            <person name="Birren B."/>
        </authorList>
    </citation>
    <scope>NUCLEOTIDE SEQUENCE [LARGE SCALE GENOMIC DNA]</scope>
    <source>
        <strain evidence="1 2">29_1</strain>
    </source>
</reference>
<dbReference type="Gene3D" id="3.30.110.20">
    <property type="entry name" value="Alba-like domain"/>
    <property type="match status" value="1"/>
</dbReference>